<name>A0A2J6RNZ8_HYAVF</name>
<protein>
    <submittedName>
        <fullName evidence="1">Uncharacterized protein</fullName>
    </submittedName>
</protein>
<dbReference type="Proteomes" id="UP000235786">
    <property type="component" value="Unassembled WGS sequence"/>
</dbReference>
<proteinExistence type="predicted"/>
<evidence type="ECO:0000313" key="2">
    <source>
        <dbReference type="Proteomes" id="UP000235786"/>
    </source>
</evidence>
<dbReference type="AlphaFoldDB" id="A0A2J6RNZ8"/>
<evidence type="ECO:0000313" key="1">
    <source>
        <dbReference type="EMBL" id="PMD40233.1"/>
    </source>
</evidence>
<sequence length="207" mass="23540">MGLNIRDYLEDELDHVECARKIASSAELSPHFSKWNEYDQFSTRGDAPDNGFSEAHVVRSFRISTEKPNCPSLALNQIPLLQESVKFQSKTGGGTSHWLFEERLSVALGPERNCGSPAFTVVLLADSPRAYYKDHVEIPTNEATGIILFLEVLMSIIDESCTSWDHVLKELDTQVRISITDLFDKNFKNRLIFDDNSFSRSRLYFDV</sequence>
<dbReference type="EMBL" id="KZ613945">
    <property type="protein sequence ID" value="PMD40233.1"/>
    <property type="molecule type" value="Genomic_DNA"/>
</dbReference>
<keyword evidence="2" id="KW-1185">Reference proteome</keyword>
<reference evidence="1 2" key="1">
    <citation type="submission" date="2016-04" db="EMBL/GenBank/DDBJ databases">
        <title>A degradative enzymes factory behind the ericoid mycorrhizal symbiosis.</title>
        <authorList>
            <consortium name="DOE Joint Genome Institute"/>
            <person name="Martino E."/>
            <person name="Morin E."/>
            <person name="Grelet G."/>
            <person name="Kuo A."/>
            <person name="Kohler A."/>
            <person name="Daghino S."/>
            <person name="Barry K."/>
            <person name="Choi C."/>
            <person name="Cichocki N."/>
            <person name="Clum A."/>
            <person name="Copeland A."/>
            <person name="Hainaut M."/>
            <person name="Haridas S."/>
            <person name="Labutti K."/>
            <person name="Lindquist E."/>
            <person name="Lipzen A."/>
            <person name="Khouja H.-R."/>
            <person name="Murat C."/>
            <person name="Ohm R."/>
            <person name="Olson A."/>
            <person name="Spatafora J."/>
            <person name="Veneault-Fourrey C."/>
            <person name="Henrissat B."/>
            <person name="Grigoriev I."/>
            <person name="Martin F."/>
            <person name="Perotto S."/>
        </authorList>
    </citation>
    <scope>NUCLEOTIDE SEQUENCE [LARGE SCALE GENOMIC DNA]</scope>
    <source>
        <strain evidence="1 2">F</strain>
    </source>
</reference>
<accession>A0A2J6RNZ8</accession>
<organism evidence="1 2">
    <name type="scientific">Hyaloscypha variabilis (strain UAMH 11265 / GT02V1 / F)</name>
    <name type="common">Meliniomyces variabilis</name>
    <dbReference type="NCBI Taxonomy" id="1149755"/>
    <lineage>
        <taxon>Eukaryota</taxon>
        <taxon>Fungi</taxon>
        <taxon>Dikarya</taxon>
        <taxon>Ascomycota</taxon>
        <taxon>Pezizomycotina</taxon>
        <taxon>Leotiomycetes</taxon>
        <taxon>Helotiales</taxon>
        <taxon>Hyaloscyphaceae</taxon>
        <taxon>Hyaloscypha</taxon>
        <taxon>Hyaloscypha variabilis</taxon>
    </lineage>
</organism>
<gene>
    <name evidence="1" type="ORF">L207DRAFT_582453</name>
</gene>